<dbReference type="EMBL" id="EQ973971">
    <property type="protein sequence ID" value="EEF36637.1"/>
    <property type="molecule type" value="Genomic_DNA"/>
</dbReference>
<organism evidence="1 2">
    <name type="scientific">Ricinus communis</name>
    <name type="common">Castor bean</name>
    <dbReference type="NCBI Taxonomy" id="3988"/>
    <lineage>
        <taxon>Eukaryota</taxon>
        <taxon>Viridiplantae</taxon>
        <taxon>Streptophyta</taxon>
        <taxon>Embryophyta</taxon>
        <taxon>Tracheophyta</taxon>
        <taxon>Spermatophyta</taxon>
        <taxon>Magnoliopsida</taxon>
        <taxon>eudicotyledons</taxon>
        <taxon>Gunneridae</taxon>
        <taxon>Pentapetalae</taxon>
        <taxon>rosids</taxon>
        <taxon>fabids</taxon>
        <taxon>Malpighiales</taxon>
        <taxon>Euphorbiaceae</taxon>
        <taxon>Acalyphoideae</taxon>
        <taxon>Acalypheae</taxon>
        <taxon>Ricinus</taxon>
    </lineage>
</organism>
<accession>B9SIB9</accession>
<evidence type="ECO:0000313" key="2">
    <source>
        <dbReference type="Proteomes" id="UP000008311"/>
    </source>
</evidence>
<proteinExistence type="predicted"/>
<gene>
    <name evidence="1" type="ORF">RCOM_0805170</name>
</gene>
<dbReference type="Proteomes" id="UP000008311">
    <property type="component" value="Unassembled WGS sequence"/>
</dbReference>
<keyword evidence="2" id="KW-1185">Reference proteome</keyword>
<name>B9SIB9_RICCO</name>
<dbReference type="InParanoid" id="B9SIB9"/>
<dbReference type="AlphaFoldDB" id="B9SIB9"/>
<sequence length="78" mass="8340">MDLADREKGGRGLNVDGLLGSCLLWLVQQRGSTVWSMGYPKGAMTYLVQAFGAMPLQLGPVLVLCLCTAPTVEPFLSP</sequence>
<evidence type="ECO:0000313" key="1">
    <source>
        <dbReference type="EMBL" id="EEF36637.1"/>
    </source>
</evidence>
<protein>
    <submittedName>
        <fullName evidence="1">Uncharacterized protein</fullName>
    </submittedName>
</protein>
<reference evidence="2" key="1">
    <citation type="journal article" date="2010" name="Nat. Biotechnol.">
        <title>Draft genome sequence of the oilseed species Ricinus communis.</title>
        <authorList>
            <person name="Chan A.P."/>
            <person name="Crabtree J."/>
            <person name="Zhao Q."/>
            <person name="Lorenzi H."/>
            <person name="Orvis J."/>
            <person name="Puiu D."/>
            <person name="Melake-Berhan A."/>
            <person name="Jones K.M."/>
            <person name="Redman J."/>
            <person name="Chen G."/>
            <person name="Cahoon E.B."/>
            <person name="Gedil M."/>
            <person name="Stanke M."/>
            <person name="Haas B.J."/>
            <person name="Wortman J.R."/>
            <person name="Fraser-Liggett C.M."/>
            <person name="Ravel J."/>
            <person name="Rabinowicz P.D."/>
        </authorList>
    </citation>
    <scope>NUCLEOTIDE SEQUENCE [LARGE SCALE GENOMIC DNA]</scope>
    <source>
        <strain evidence="2">cv. Hale</strain>
    </source>
</reference>